<keyword evidence="6" id="KW-1185">Reference proteome</keyword>
<evidence type="ECO:0000256" key="3">
    <source>
        <dbReference type="ARBA" id="ARBA00023125"/>
    </source>
</evidence>
<dbReference type="InterPro" id="IPR044946">
    <property type="entry name" value="Restrct_endonuc_typeI_TRD_sf"/>
</dbReference>
<dbReference type="Pfam" id="PF01420">
    <property type="entry name" value="Methylase_S"/>
    <property type="match status" value="1"/>
</dbReference>
<keyword evidence="5" id="KW-0255">Endonuclease</keyword>
<dbReference type="InterPro" id="IPR000055">
    <property type="entry name" value="Restrct_endonuc_typeI_TRD"/>
</dbReference>
<organism evidence="5 6">
    <name type="scientific">Mycoplasma tullyi</name>
    <dbReference type="NCBI Taxonomy" id="1612150"/>
    <lineage>
        <taxon>Bacteria</taxon>
        <taxon>Bacillati</taxon>
        <taxon>Mycoplasmatota</taxon>
        <taxon>Mollicutes</taxon>
        <taxon>Mycoplasmataceae</taxon>
        <taxon>Mycoplasma</taxon>
    </lineage>
</organism>
<dbReference type="GO" id="GO:0009307">
    <property type="term" value="P:DNA restriction-modification system"/>
    <property type="evidence" value="ECO:0007669"/>
    <property type="project" value="UniProtKB-KW"/>
</dbReference>
<feature type="domain" description="Type I restriction modification DNA specificity" evidence="4">
    <location>
        <begin position="12"/>
        <end position="165"/>
    </location>
</feature>
<keyword evidence="2" id="KW-0680">Restriction system</keyword>
<gene>
    <name evidence="5" type="ORF">H3143_02280</name>
</gene>
<dbReference type="EMBL" id="CP059674">
    <property type="protein sequence ID" value="QMT98852.1"/>
    <property type="molecule type" value="Genomic_DNA"/>
</dbReference>
<evidence type="ECO:0000259" key="4">
    <source>
        <dbReference type="Pfam" id="PF01420"/>
    </source>
</evidence>
<proteinExistence type="inferred from homology"/>
<accession>A0A7D7U6C4</accession>
<dbReference type="PANTHER" id="PTHR30408">
    <property type="entry name" value="TYPE-1 RESTRICTION ENZYME ECOKI SPECIFICITY PROTEIN"/>
    <property type="match status" value="1"/>
</dbReference>
<evidence type="ECO:0000313" key="5">
    <source>
        <dbReference type="EMBL" id="QMT98852.1"/>
    </source>
</evidence>
<dbReference type="AlphaFoldDB" id="A0A7D7U6C4"/>
<keyword evidence="5" id="KW-0378">Hydrolase</keyword>
<dbReference type="PANTHER" id="PTHR30408:SF13">
    <property type="entry name" value="TYPE I RESTRICTION ENZYME HINDI SPECIFICITY SUBUNIT"/>
    <property type="match status" value="1"/>
</dbReference>
<comment type="similarity">
    <text evidence="1">Belongs to the type-I restriction system S methylase family.</text>
</comment>
<dbReference type="KEGG" id="mtuy:H3143_02280"/>
<keyword evidence="3" id="KW-0238">DNA-binding</keyword>
<evidence type="ECO:0000313" key="6">
    <source>
        <dbReference type="Proteomes" id="UP000514704"/>
    </source>
</evidence>
<reference evidence="5 6" key="1">
    <citation type="journal article" date="2017" name="Int. J. Syst. Evol. Microbiol.">
        <title>Mycoplasma tullyi sp. nov., isolated from penguins of the genus Spheniscus.</title>
        <authorList>
            <person name="Yavari C.A."/>
            <person name="Ramirez A.S."/>
            <person name="Nicholas R.A.J."/>
            <person name="Radford A.D."/>
            <person name="Darby A.C."/>
            <person name="Bradbury J.M."/>
        </authorList>
    </citation>
    <scope>NUCLEOTIDE SEQUENCE [LARGE SCALE GENOMIC DNA]</scope>
    <source>
        <strain evidence="5 6">56A97T</strain>
    </source>
</reference>
<dbReference type="GO" id="GO:0004519">
    <property type="term" value="F:endonuclease activity"/>
    <property type="evidence" value="ECO:0007669"/>
    <property type="project" value="UniProtKB-KW"/>
</dbReference>
<keyword evidence="5" id="KW-0540">Nuclease</keyword>
<evidence type="ECO:0000256" key="1">
    <source>
        <dbReference type="ARBA" id="ARBA00010923"/>
    </source>
</evidence>
<sequence>MKLLLFIFDQVNVKLSDIATIKTGSRITKKQLLKQGYPVISGGMNIFGYYDQFNTKANTITIAKYGTAGYIDFQTQEFWANDVTYLIEPLEFIDNKFLYYTLLNNQKLIDSYVIKATPNHLPIDKLKELPITITSFKNQEVISKWIDSFNNLIIDMDNSIPKLIELSTKQYIYYRNYLFGLLENK</sequence>
<evidence type="ECO:0000256" key="2">
    <source>
        <dbReference type="ARBA" id="ARBA00022747"/>
    </source>
</evidence>
<dbReference type="CDD" id="cd17291">
    <property type="entry name" value="RMtype1_S_MgeORF438P-TRD-CR_like"/>
    <property type="match status" value="1"/>
</dbReference>
<dbReference type="SUPFAM" id="SSF116734">
    <property type="entry name" value="DNA methylase specificity domain"/>
    <property type="match status" value="1"/>
</dbReference>
<dbReference type="REBASE" id="436064">
    <property type="entry name" value="S3.Mte97TORF2260P"/>
</dbReference>
<dbReference type="Gene3D" id="1.10.287.1120">
    <property type="entry name" value="Bipartite methylase S protein"/>
    <property type="match status" value="1"/>
</dbReference>
<dbReference type="InterPro" id="IPR052021">
    <property type="entry name" value="Type-I_RS_S_subunit"/>
</dbReference>
<dbReference type="Proteomes" id="UP000514704">
    <property type="component" value="Chromosome"/>
</dbReference>
<name>A0A7D7U6C4_9MOLU</name>
<dbReference type="GO" id="GO:0003677">
    <property type="term" value="F:DNA binding"/>
    <property type="evidence" value="ECO:0007669"/>
    <property type="project" value="UniProtKB-KW"/>
</dbReference>
<protein>
    <submittedName>
        <fullName evidence="5">Restriction endonuclease subunit S</fullName>
    </submittedName>
</protein>
<dbReference type="Gene3D" id="3.90.220.20">
    <property type="entry name" value="DNA methylase specificity domains"/>
    <property type="match status" value="1"/>
</dbReference>